<accession>A0A4P9W267</accession>
<evidence type="ECO:0000313" key="5">
    <source>
        <dbReference type="Proteomes" id="UP000269721"/>
    </source>
</evidence>
<evidence type="ECO:0000259" key="3">
    <source>
        <dbReference type="Pfam" id="PF13358"/>
    </source>
</evidence>
<dbReference type="InterPro" id="IPR036397">
    <property type="entry name" value="RNaseH_sf"/>
</dbReference>
<dbReference type="InterPro" id="IPR038717">
    <property type="entry name" value="Tc1-like_DDE_dom"/>
</dbReference>
<dbReference type="GO" id="GO:0003676">
    <property type="term" value="F:nucleic acid binding"/>
    <property type="evidence" value="ECO:0007669"/>
    <property type="project" value="InterPro"/>
</dbReference>
<dbReference type="InterPro" id="IPR009057">
    <property type="entry name" value="Homeodomain-like_sf"/>
</dbReference>
<dbReference type="Proteomes" id="UP000269721">
    <property type="component" value="Unassembled WGS sequence"/>
</dbReference>
<keyword evidence="5" id="KW-1185">Reference proteome</keyword>
<gene>
    <name evidence="4" type="ORF">BDK51DRAFT_43484</name>
</gene>
<evidence type="ECO:0000256" key="2">
    <source>
        <dbReference type="SAM" id="Phobius"/>
    </source>
</evidence>
<feature type="compositionally biased region" description="Polar residues" evidence="1">
    <location>
        <begin position="332"/>
        <end position="346"/>
    </location>
</feature>
<dbReference type="AlphaFoldDB" id="A0A4P9W267"/>
<dbReference type="EMBL" id="KZ999851">
    <property type="protein sequence ID" value="RKO84680.1"/>
    <property type="molecule type" value="Genomic_DNA"/>
</dbReference>
<keyword evidence="2" id="KW-1133">Transmembrane helix</keyword>
<feature type="domain" description="Tc1-like transposase DDE" evidence="3">
    <location>
        <begin position="407"/>
        <end position="438"/>
    </location>
</feature>
<sequence length="476" mass="51772">MPRVPSRMIPAKQPCSSLKSELSYPDPPPVSPADHADREAFVVSAAVAPRRAVHGFPAGNLGQQISRVVEGATSASLTSVDGNAGLSKCAKDMQGVFKRTFATDAADRSREWRGNVLGMRATYFVCVALLSTSQSESLTAVCKMVVRSGHLFVWVITIAATSGLGIIAAPGVLGPPTPEPPSPRSSTTLWQFDQSLPVLQHAPSCFDRFAGAHSPSPQHGRSRDEVAELLDVSTRTVKRIFDRHTATGTVENRDPMRPGLRRIIGPKEEDNVREALANRPDSYLDELIDASAVDVSVSTMSRALTRLGVTHKMVRFLNLKASFSVGGGVGASRQSSPAYHTPSVPSTGARAKKEKRNTSTTCSKRTACFPTRLFPLPQPLPRAQQHPHYGQLPNSLLPAVARFPSPNNFRIIYLPQYSPDLNPIEQASSKFKASLRRNGDHVRTDPDQKEVLVRVCKRIRAEDAIGYYADCGCLYE</sequence>
<reference evidence="5" key="1">
    <citation type="journal article" date="2018" name="Nat. Microbiol.">
        <title>Leveraging single-cell genomics to expand the fungal tree of life.</title>
        <authorList>
            <person name="Ahrendt S.R."/>
            <person name="Quandt C.A."/>
            <person name="Ciobanu D."/>
            <person name="Clum A."/>
            <person name="Salamov A."/>
            <person name="Andreopoulos B."/>
            <person name="Cheng J.F."/>
            <person name="Woyke T."/>
            <person name="Pelin A."/>
            <person name="Henrissat B."/>
            <person name="Reynolds N.K."/>
            <person name="Benny G.L."/>
            <person name="Smith M.E."/>
            <person name="James T.Y."/>
            <person name="Grigoriev I.V."/>
        </authorList>
    </citation>
    <scope>NUCLEOTIDE SEQUENCE [LARGE SCALE GENOMIC DNA]</scope>
</reference>
<keyword evidence="2" id="KW-0812">Transmembrane</keyword>
<feature type="region of interest" description="Disordered" evidence="1">
    <location>
        <begin position="330"/>
        <end position="362"/>
    </location>
</feature>
<dbReference type="SUPFAM" id="SSF46689">
    <property type="entry name" value="Homeodomain-like"/>
    <property type="match status" value="1"/>
</dbReference>
<organism evidence="4 5">
    <name type="scientific">Blyttiomyces helicus</name>
    <dbReference type="NCBI Taxonomy" id="388810"/>
    <lineage>
        <taxon>Eukaryota</taxon>
        <taxon>Fungi</taxon>
        <taxon>Fungi incertae sedis</taxon>
        <taxon>Chytridiomycota</taxon>
        <taxon>Chytridiomycota incertae sedis</taxon>
        <taxon>Chytridiomycetes</taxon>
        <taxon>Chytridiomycetes incertae sedis</taxon>
        <taxon>Blyttiomyces</taxon>
    </lineage>
</organism>
<evidence type="ECO:0000313" key="4">
    <source>
        <dbReference type="EMBL" id="RKO84680.1"/>
    </source>
</evidence>
<evidence type="ECO:0000256" key="1">
    <source>
        <dbReference type="SAM" id="MobiDB-lite"/>
    </source>
</evidence>
<dbReference type="Gene3D" id="3.30.420.10">
    <property type="entry name" value="Ribonuclease H-like superfamily/Ribonuclease H"/>
    <property type="match status" value="1"/>
</dbReference>
<dbReference type="OrthoDB" id="3022198at2759"/>
<keyword evidence="2" id="KW-0472">Membrane</keyword>
<dbReference type="Pfam" id="PF13358">
    <property type="entry name" value="DDE_3"/>
    <property type="match status" value="1"/>
</dbReference>
<proteinExistence type="predicted"/>
<feature type="region of interest" description="Disordered" evidence="1">
    <location>
        <begin position="1"/>
        <end position="34"/>
    </location>
</feature>
<protein>
    <recommendedName>
        <fullName evidence="3">Tc1-like transposase DDE domain-containing protein</fullName>
    </recommendedName>
</protein>
<name>A0A4P9W267_9FUNG</name>
<feature type="transmembrane region" description="Helical" evidence="2">
    <location>
        <begin position="151"/>
        <end position="173"/>
    </location>
</feature>